<organism evidence="3 4">
    <name type="scientific">Parascedosporium putredinis</name>
    <dbReference type="NCBI Taxonomy" id="1442378"/>
    <lineage>
        <taxon>Eukaryota</taxon>
        <taxon>Fungi</taxon>
        <taxon>Dikarya</taxon>
        <taxon>Ascomycota</taxon>
        <taxon>Pezizomycotina</taxon>
        <taxon>Sordariomycetes</taxon>
        <taxon>Hypocreomycetidae</taxon>
        <taxon>Microascales</taxon>
        <taxon>Microascaceae</taxon>
        <taxon>Parascedosporium</taxon>
    </lineage>
</organism>
<proteinExistence type="predicted"/>
<feature type="transmembrane region" description="Helical" evidence="1">
    <location>
        <begin position="127"/>
        <end position="146"/>
    </location>
</feature>
<keyword evidence="2" id="KW-0732">Signal</keyword>
<keyword evidence="1" id="KW-0812">Transmembrane</keyword>
<accession>A0A9P1GYQ9</accession>
<feature type="chain" id="PRO_5040514269" evidence="2">
    <location>
        <begin position="20"/>
        <end position="147"/>
    </location>
</feature>
<feature type="signal peptide" evidence="2">
    <location>
        <begin position="1"/>
        <end position="19"/>
    </location>
</feature>
<dbReference type="AlphaFoldDB" id="A0A9P1GYQ9"/>
<dbReference type="Proteomes" id="UP000838763">
    <property type="component" value="Unassembled WGS sequence"/>
</dbReference>
<gene>
    <name evidence="3" type="ORF">PPNO1_LOCUS3055</name>
</gene>
<reference evidence="3" key="1">
    <citation type="submission" date="2022-11" db="EMBL/GenBank/DDBJ databases">
        <authorList>
            <person name="Scott C."/>
            <person name="Bruce N."/>
        </authorList>
    </citation>
    <scope>NUCLEOTIDE SEQUENCE</scope>
</reference>
<keyword evidence="1" id="KW-1133">Transmembrane helix</keyword>
<name>A0A9P1GYQ9_9PEZI</name>
<keyword evidence="4" id="KW-1185">Reference proteome</keyword>
<evidence type="ECO:0000256" key="2">
    <source>
        <dbReference type="SAM" id="SignalP"/>
    </source>
</evidence>
<protein>
    <submittedName>
        <fullName evidence="3">Uncharacterized protein</fullName>
    </submittedName>
</protein>
<comment type="caution">
    <text evidence="3">The sequence shown here is derived from an EMBL/GenBank/DDBJ whole genome shotgun (WGS) entry which is preliminary data.</text>
</comment>
<keyword evidence="1" id="KW-0472">Membrane</keyword>
<evidence type="ECO:0000313" key="3">
    <source>
        <dbReference type="EMBL" id="CAI4213307.1"/>
    </source>
</evidence>
<evidence type="ECO:0000313" key="4">
    <source>
        <dbReference type="Proteomes" id="UP000838763"/>
    </source>
</evidence>
<dbReference type="EMBL" id="CALLCH030000007">
    <property type="protein sequence ID" value="CAI4213307.1"/>
    <property type="molecule type" value="Genomic_DNA"/>
</dbReference>
<sequence>MPSLFHFLLSLSLATFVAAGNLQLNKPDPRKMLDVTEPITIEWRIDAGSPETKYTQLDISFLAATDTDVGYSSYVVAANLSVNVGISIYAWDPSELARDLLKPDLVLSKEEKFVIEGYGSQLGLGDMVRPTLGLSVLLAAAVLLLVG</sequence>
<evidence type="ECO:0000256" key="1">
    <source>
        <dbReference type="SAM" id="Phobius"/>
    </source>
</evidence>